<evidence type="ECO:0000313" key="1">
    <source>
        <dbReference type="EMBL" id="AKI80347.1"/>
    </source>
</evidence>
<organism evidence="1 2">
    <name type="scientific">Acanthamoeba polyphaga mimivirus Kroon</name>
    <dbReference type="NCBI Taxonomy" id="3069720"/>
    <lineage>
        <taxon>Viruses</taxon>
        <taxon>Varidnaviria</taxon>
        <taxon>Bamfordvirae</taxon>
        <taxon>Nucleocytoviricota</taxon>
        <taxon>Megaviricetes</taxon>
        <taxon>Imitervirales</taxon>
        <taxon>Mimiviridae</taxon>
        <taxon>Megamimivirinae</taxon>
        <taxon>Mimivirus</taxon>
        <taxon>Mimivirus lagoaense</taxon>
    </lineage>
</organism>
<name>A0A0G2Y928_9VIRU</name>
<dbReference type="Proteomes" id="UP000240461">
    <property type="component" value="Segment"/>
</dbReference>
<dbReference type="KEGG" id="vg:80514145"/>
<accession>A0A0G2Y928</accession>
<sequence>MDHKIYLTILDGDVIVYQSEFENHKLATSEAIKKLFELNCESFISNAGEYRIECYKRDPKDYDFDKLDLTGLPIKDSVKYCGGKFRAHRIFPDLMNNFPLMCDLAKNNKYKFMFTVKML</sequence>
<keyword evidence="2" id="KW-1185">Reference proteome</keyword>
<proteinExistence type="predicted"/>
<protein>
    <submittedName>
        <fullName evidence="1">Uncharacterized protein</fullName>
    </submittedName>
</protein>
<reference evidence="1 2" key="1">
    <citation type="submission" date="2014-10" db="EMBL/GenBank/DDBJ databases">
        <title>Pan-genome analysis of Brazilian lineage A amoebal mimiviruses.</title>
        <authorList>
            <person name="Assis F.L."/>
            <person name="Abrahao J.S."/>
            <person name="Kroon E.G."/>
            <person name="Dornas F.P."/>
            <person name="Andrade K.R."/>
            <person name="Borato P.V.M."/>
            <person name="Pilotto M.R."/>
            <person name="Benamar S."/>
            <person name="LaScola B."/>
            <person name="Colson P."/>
        </authorList>
    </citation>
    <scope>NUCLEOTIDE SEQUENCE [LARGE SCALE GENOMIC DNA]</scope>
    <source>
        <strain evidence="1 2">Kroon</strain>
    </source>
</reference>
<dbReference type="EMBL" id="KM982402">
    <property type="protein sequence ID" value="AKI80347.1"/>
    <property type="molecule type" value="Genomic_DNA"/>
</dbReference>
<evidence type="ECO:0000313" key="2">
    <source>
        <dbReference type="Proteomes" id="UP000240461"/>
    </source>
</evidence>